<dbReference type="HOGENOM" id="CLU_2366646_0_0_9"/>
<evidence type="ECO:0000313" key="3">
    <source>
        <dbReference type="Proteomes" id="UP000001917"/>
    </source>
</evidence>
<keyword evidence="1" id="KW-0472">Membrane</keyword>
<feature type="transmembrane region" description="Helical" evidence="1">
    <location>
        <begin position="37"/>
        <end position="56"/>
    </location>
</feature>
<dbReference type="EMBL" id="CP001727">
    <property type="protein sequence ID" value="ACV57411.1"/>
    <property type="molecule type" value="Genomic_DNA"/>
</dbReference>
<feature type="transmembrane region" description="Helical" evidence="1">
    <location>
        <begin position="68"/>
        <end position="90"/>
    </location>
</feature>
<dbReference type="STRING" id="521098.Aaci_0352"/>
<sequence>MHGQVRIATSAFVHFNFVYGTMIEICPRKGRTDVHHLLEAIFILVVGVAFTYLMKIRPGAQPMSRAKMIAYFVLGVVIGVIFITTDHIYAPTTGL</sequence>
<proteinExistence type="predicted"/>
<dbReference type="AlphaFoldDB" id="C8WRK6"/>
<keyword evidence="1" id="KW-0812">Transmembrane</keyword>
<dbReference type="Proteomes" id="UP000001917">
    <property type="component" value="Chromosome"/>
</dbReference>
<accession>C8WRK6</accession>
<protein>
    <submittedName>
        <fullName evidence="2">Uncharacterized protein</fullName>
    </submittedName>
</protein>
<evidence type="ECO:0000256" key="1">
    <source>
        <dbReference type="SAM" id="Phobius"/>
    </source>
</evidence>
<organism evidence="2 3">
    <name type="scientific">Alicyclobacillus acidocaldarius subsp. acidocaldarius (strain ATCC 27009 / DSM 446 / BCRC 14685 / JCM 5260 / KCTC 1825 / NBRC 15652 / NCIMB 11725 / NRRL B-14509 / 104-IA)</name>
    <name type="common">Bacillus acidocaldarius</name>
    <dbReference type="NCBI Taxonomy" id="521098"/>
    <lineage>
        <taxon>Bacteria</taxon>
        <taxon>Bacillati</taxon>
        <taxon>Bacillota</taxon>
        <taxon>Bacilli</taxon>
        <taxon>Bacillales</taxon>
        <taxon>Alicyclobacillaceae</taxon>
        <taxon>Alicyclobacillus</taxon>
    </lineage>
</organism>
<reference evidence="2 3" key="2">
    <citation type="journal article" date="2010" name="Stand. Genomic Sci.">
        <title>Complete genome sequence of Alicyclobacillus acidocaldarius type strain (104-IA).</title>
        <authorList>
            <person name="Mavromatis K."/>
            <person name="Sikorski J."/>
            <person name="Lapidus A."/>
            <person name="Glavina Del Rio T."/>
            <person name="Copeland A."/>
            <person name="Tice H."/>
            <person name="Cheng J.F."/>
            <person name="Lucas S."/>
            <person name="Chen F."/>
            <person name="Nolan M."/>
            <person name="Bruce D."/>
            <person name="Goodwin L."/>
            <person name="Pitluck S."/>
            <person name="Ivanova N."/>
            <person name="Ovchinnikova G."/>
            <person name="Pati A."/>
            <person name="Chen A."/>
            <person name="Palaniappan K."/>
            <person name="Land M."/>
            <person name="Hauser L."/>
            <person name="Chang Y.J."/>
            <person name="Jeffries C.D."/>
            <person name="Chain P."/>
            <person name="Meincke L."/>
            <person name="Sims D."/>
            <person name="Chertkov O."/>
            <person name="Han C."/>
            <person name="Brettin T."/>
            <person name="Detter J.C."/>
            <person name="Wahrenburg C."/>
            <person name="Rohde M."/>
            <person name="Pukall R."/>
            <person name="Goker M."/>
            <person name="Bristow J."/>
            <person name="Eisen J.A."/>
            <person name="Markowitz V."/>
            <person name="Hugenholtz P."/>
            <person name="Klenk H.P."/>
            <person name="Kyrpides N.C."/>
        </authorList>
    </citation>
    <scope>NUCLEOTIDE SEQUENCE [LARGE SCALE GENOMIC DNA]</scope>
    <source>
        <strain evidence="3">ATCC 27009 / DSM 446 / BCRC 14685 / JCM 5260 / KCTC 1825 / NBRC 15652 / NCIMB 11725 / NRRL B-14509 / 104-IA</strain>
    </source>
</reference>
<keyword evidence="3" id="KW-1185">Reference proteome</keyword>
<dbReference type="KEGG" id="aac:Aaci_0352"/>
<reference evidence="3" key="1">
    <citation type="submission" date="2009-09" db="EMBL/GenBank/DDBJ databases">
        <title>The complete chromosome of Alicyclobacillus acidocaldarius subsp. acidocaldarius DSM 446.</title>
        <authorList>
            <consortium name="US DOE Joint Genome Institute (JGI-PGF)"/>
            <person name="Lucas S."/>
            <person name="Copeland A."/>
            <person name="Lapidus A."/>
            <person name="Glavina del Rio T."/>
            <person name="Dalin E."/>
            <person name="Tice H."/>
            <person name="Bruce D."/>
            <person name="Goodwin L."/>
            <person name="Pitluck S."/>
            <person name="Kyrpides N."/>
            <person name="Mavromatis K."/>
            <person name="Ivanova N."/>
            <person name="Ovchinnikova G."/>
            <person name="Chertkov O."/>
            <person name="Sims D."/>
            <person name="Brettin T."/>
            <person name="Detter J.C."/>
            <person name="Han C."/>
            <person name="Larimer F."/>
            <person name="Land M."/>
            <person name="Hauser L."/>
            <person name="Markowitz V."/>
            <person name="Cheng J.-F."/>
            <person name="Hugenholtz P."/>
            <person name="Woyke T."/>
            <person name="Wu D."/>
            <person name="Pukall R."/>
            <person name="Klenk H.-P."/>
            <person name="Eisen J.A."/>
        </authorList>
    </citation>
    <scope>NUCLEOTIDE SEQUENCE [LARGE SCALE GENOMIC DNA]</scope>
    <source>
        <strain evidence="3">ATCC 27009 / DSM 446 / BCRC 14685 / JCM 5260 / KCTC 1825 / NBRC 15652 / NCIMB 11725 / NRRL B-14509 / 104-IA</strain>
    </source>
</reference>
<evidence type="ECO:0000313" key="2">
    <source>
        <dbReference type="EMBL" id="ACV57411.1"/>
    </source>
</evidence>
<name>C8WRK6_ALIAD</name>
<gene>
    <name evidence="2" type="ordered locus">Aaci_0352</name>
</gene>
<keyword evidence="1" id="KW-1133">Transmembrane helix</keyword>